<evidence type="ECO:0000256" key="4">
    <source>
        <dbReference type="SAM" id="MobiDB-lite"/>
    </source>
</evidence>
<feature type="coiled-coil region" evidence="3">
    <location>
        <begin position="324"/>
        <end position="386"/>
    </location>
</feature>
<sequence length="581" mass="66108">MAKRHIGRLKGTKDMADSMKAQAESDLYDAKKTVRDLSSSIRNTNSKTKAQKQETEMLKKSIRHERSLASVDADSYNYVEVVKELEIVKHELRMLKLDMAAILAEKSRAEDQIEAVTSRISSCSNSLEAIKKEIEEVNEEHVLIELATIEALKEYEEIESEREKEAARFKSTIQNTRKKMKDIVDDIEESKELQPKLDATMADLEVLQKEWSLVKEMEQRAQRSKSLKGSEASSEGGETDQDATLSLQTITEELEEAQKELALVKEEGFQYMSSMDIIRNELRHVRTETSRLEEIEKKRDLTVQNLNSKLLRAKSKLESVTVAERKANKIAANLSITLEKLKAEAEAAKEEKYVIDEEVATMKEEVQKMESNIDITEEKLQATLVELEAVKSSEALALENLKSLIESAMGARSSSVEHNSSITISKFEYEYLTGRAVGAEELADKKVAAAKAWTEAIKASEKEILMKTELVQREIREMKMDEKRESYGMERSISAKDMVEKELNNWKNKREKNETPENLQLAMHKRSIRSSNIGTNLTPSRRPSYRKSASPGTRSSFLVKKKRQAIPDLAKFFKTKANKNI</sequence>
<evidence type="ECO:0000256" key="1">
    <source>
        <dbReference type="ARBA" id="ARBA00005485"/>
    </source>
</evidence>
<feature type="coiled-coil region" evidence="3">
    <location>
        <begin position="92"/>
        <end position="147"/>
    </location>
</feature>
<feature type="compositionally biased region" description="Polar residues" evidence="4">
    <location>
        <begin position="530"/>
        <end position="541"/>
    </location>
</feature>
<evidence type="ECO:0000256" key="2">
    <source>
        <dbReference type="ARBA" id="ARBA00023054"/>
    </source>
</evidence>
<keyword evidence="2 3" id="KW-0175">Coiled coil</keyword>
<dbReference type="Proteomes" id="UP000583929">
    <property type="component" value="Unassembled WGS sequence"/>
</dbReference>
<organism evidence="5 9">
    <name type="scientific">Cannabis sativa</name>
    <name type="common">Hemp</name>
    <name type="synonym">Marijuana</name>
    <dbReference type="NCBI Taxonomy" id="3483"/>
    <lineage>
        <taxon>Eukaryota</taxon>
        <taxon>Viridiplantae</taxon>
        <taxon>Streptophyta</taxon>
        <taxon>Embryophyta</taxon>
        <taxon>Tracheophyta</taxon>
        <taxon>Spermatophyta</taxon>
        <taxon>Magnoliopsida</taxon>
        <taxon>eudicotyledons</taxon>
        <taxon>Gunneridae</taxon>
        <taxon>Pentapetalae</taxon>
        <taxon>rosids</taxon>
        <taxon>fabids</taxon>
        <taxon>Rosales</taxon>
        <taxon>Cannabaceae</taxon>
        <taxon>Cannabis</taxon>
    </lineage>
</organism>
<dbReference type="AlphaFoldDB" id="A0A7J6E897"/>
<evidence type="ECO:0000313" key="9">
    <source>
        <dbReference type="Proteomes" id="UP000583929"/>
    </source>
</evidence>
<comment type="similarity">
    <text evidence="1">Belongs to the WEB family.</text>
</comment>
<dbReference type="InterPro" id="IPR008545">
    <property type="entry name" value="Web"/>
</dbReference>
<proteinExistence type="inferred from homology"/>
<feature type="region of interest" description="Disordered" evidence="4">
    <location>
        <begin position="530"/>
        <end position="560"/>
    </location>
</feature>
<dbReference type="Pfam" id="PF05701">
    <property type="entry name" value="WEMBL"/>
    <property type="match status" value="1"/>
</dbReference>
<evidence type="ECO:0000313" key="8">
    <source>
        <dbReference type="Proteomes" id="UP000525078"/>
    </source>
</evidence>
<name>A0A7J6E897_CANSA</name>
<evidence type="ECO:0000256" key="3">
    <source>
        <dbReference type="SAM" id="Coils"/>
    </source>
</evidence>
<dbReference type="Proteomes" id="UP000525078">
    <property type="component" value="Unassembled WGS sequence"/>
</dbReference>
<dbReference type="EMBL" id="JAATIQ010000164">
    <property type="protein sequence ID" value="KAF4375203.1"/>
    <property type="molecule type" value="Genomic_DNA"/>
</dbReference>
<dbReference type="PANTHER" id="PTHR32054:SF2">
    <property type="entry name" value="PROTEIN PLASTID MOVEMENT IMPAIRED 2"/>
    <property type="match status" value="1"/>
</dbReference>
<dbReference type="GO" id="GO:0005829">
    <property type="term" value="C:cytosol"/>
    <property type="evidence" value="ECO:0007669"/>
    <property type="project" value="TreeGrafter"/>
</dbReference>
<dbReference type="EMBL" id="JAATIP010000016">
    <property type="protein sequence ID" value="KAF4392795.1"/>
    <property type="molecule type" value="Genomic_DNA"/>
</dbReference>
<reference evidence="8 9" key="1">
    <citation type="journal article" date="2020" name="bioRxiv">
        <title>Sequence and annotation of 42 cannabis genomes reveals extensive copy number variation in cannabinoid synthesis and pathogen resistance genes.</title>
        <authorList>
            <person name="Mckernan K.J."/>
            <person name="Helbert Y."/>
            <person name="Kane L.T."/>
            <person name="Ebling H."/>
            <person name="Zhang L."/>
            <person name="Liu B."/>
            <person name="Eaton Z."/>
            <person name="Mclaughlin S."/>
            <person name="Kingan S."/>
            <person name="Baybayan P."/>
            <person name="Concepcion G."/>
            <person name="Jordan M."/>
            <person name="Riva A."/>
            <person name="Barbazuk W."/>
            <person name="Harkins T."/>
        </authorList>
    </citation>
    <scope>NUCLEOTIDE SEQUENCE [LARGE SCALE GENOMIC DNA]</scope>
    <source>
        <strain evidence="8 9">cv. Jamaican Lion 4</strain>
        <strain evidence="5">Father</strain>
        <strain evidence="7">Mother</strain>
        <tissue evidence="5">Leaf</tissue>
    </source>
</reference>
<dbReference type="GO" id="GO:0009904">
    <property type="term" value="P:chloroplast accumulation movement"/>
    <property type="evidence" value="ECO:0007669"/>
    <property type="project" value="TreeGrafter"/>
</dbReference>
<feature type="region of interest" description="Disordered" evidence="4">
    <location>
        <begin position="222"/>
        <end position="242"/>
    </location>
</feature>
<protein>
    <recommendedName>
        <fullName evidence="10">Protein PLASTID MOVEMENT IMPAIRED 2</fullName>
    </recommendedName>
</protein>
<evidence type="ECO:0000313" key="6">
    <source>
        <dbReference type="EMBL" id="KAF4375203.1"/>
    </source>
</evidence>
<evidence type="ECO:0000313" key="5">
    <source>
        <dbReference type="EMBL" id="KAF4354582.1"/>
    </source>
</evidence>
<dbReference type="EMBL" id="JAATIQ010000475">
    <property type="protein sequence ID" value="KAF4354582.1"/>
    <property type="molecule type" value="Genomic_DNA"/>
</dbReference>
<dbReference type="PANTHER" id="PTHR32054">
    <property type="entry name" value="HEAVY CHAIN, PUTATIVE, EXPRESSED-RELATED-RELATED"/>
    <property type="match status" value="1"/>
</dbReference>
<accession>A0A7J6E897</accession>
<evidence type="ECO:0008006" key="10">
    <source>
        <dbReference type="Google" id="ProtNLM"/>
    </source>
</evidence>
<evidence type="ECO:0000313" key="7">
    <source>
        <dbReference type="EMBL" id="KAF4392795.1"/>
    </source>
</evidence>
<dbReference type="GO" id="GO:0009903">
    <property type="term" value="P:chloroplast avoidance movement"/>
    <property type="evidence" value="ECO:0007669"/>
    <property type="project" value="TreeGrafter"/>
</dbReference>
<keyword evidence="9" id="KW-1185">Reference proteome</keyword>
<gene>
    <name evidence="7" type="ORF">F8388_010818</name>
    <name evidence="5" type="ORF">G4B88_003868</name>
    <name evidence="6" type="ORF">G4B88_029601</name>
</gene>
<comment type="caution">
    <text evidence="5">The sequence shown here is derived from an EMBL/GenBank/DDBJ whole genome shotgun (WGS) entry which is preliminary data.</text>
</comment>